<gene>
    <name evidence="1" type="ORF">AOE01nite_18470</name>
</gene>
<dbReference type="EMBL" id="BJYG01000023">
    <property type="protein sequence ID" value="GEN63623.1"/>
    <property type="molecule type" value="Genomic_DNA"/>
</dbReference>
<reference evidence="1 2" key="1">
    <citation type="submission" date="2019-07" db="EMBL/GenBank/DDBJ databases">
        <title>Whole genome shotgun sequence of Acetobacter oeni NBRC 105207.</title>
        <authorList>
            <person name="Hosoyama A."/>
            <person name="Uohara A."/>
            <person name="Ohji S."/>
            <person name="Ichikawa N."/>
        </authorList>
    </citation>
    <scope>NUCLEOTIDE SEQUENCE [LARGE SCALE GENOMIC DNA]</scope>
    <source>
        <strain evidence="1 2">NBRC 105207</strain>
    </source>
</reference>
<dbReference type="AlphaFoldDB" id="A0A511XKZ9"/>
<comment type="caution">
    <text evidence="1">The sequence shown here is derived from an EMBL/GenBank/DDBJ whole genome shotgun (WGS) entry which is preliminary data.</text>
</comment>
<dbReference type="OrthoDB" id="7218632at2"/>
<sequence length="401" mass="40363">MVTTTNDTLTTLVLNGSSSTTLQSGYQYIVLNTGAGAANVSAYNNDSLYVIGQTDVTLNGYDTTVSYASGSDGSTINISGYDNTVTNFDGTVNAGNAIFNTFVDSTGTFTTGAYTSYVDSSGTIDSGAKSQFSNCTGTVTTGSDSVFNVFKDGTINSGIKTIASEIDDSNVTVGRNSTIATLNSDTLTTTGTGVTVGALDNSEVNYTTDSSGSFTSGGWGNFSVTGSIQGTDYIQGQTVSISFGTMDQSAVLHLDTFGNGSTVQGGTGNQSVDQTGTGSMTFISANSNSDGVFTATGGTGKDTFEAVSSMTMTGGTGGANTFDIIKSAAGATDVIKDFTAAASNKLELSGFGLTQSSFATILDNATVSSAGLTLAISSNTSVTLAGVTDKADLTSANVSLS</sequence>
<proteinExistence type="predicted"/>
<dbReference type="Proteomes" id="UP000321746">
    <property type="component" value="Unassembled WGS sequence"/>
</dbReference>
<dbReference type="RefSeq" id="WP_146888514.1">
    <property type="nucleotide sequence ID" value="NZ_BJYG01000023.1"/>
</dbReference>
<evidence type="ECO:0000313" key="1">
    <source>
        <dbReference type="EMBL" id="GEN63623.1"/>
    </source>
</evidence>
<evidence type="ECO:0000313" key="2">
    <source>
        <dbReference type="Proteomes" id="UP000321746"/>
    </source>
</evidence>
<organism evidence="1 2">
    <name type="scientific">Acetobacter oeni</name>
    <dbReference type="NCBI Taxonomy" id="304077"/>
    <lineage>
        <taxon>Bacteria</taxon>
        <taxon>Pseudomonadati</taxon>
        <taxon>Pseudomonadota</taxon>
        <taxon>Alphaproteobacteria</taxon>
        <taxon>Acetobacterales</taxon>
        <taxon>Acetobacteraceae</taxon>
        <taxon>Acetobacter</taxon>
    </lineage>
</organism>
<accession>A0A511XKZ9</accession>
<name>A0A511XKZ9_9PROT</name>
<protein>
    <submittedName>
        <fullName evidence="1">Uncharacterized protein</fullName>
    </submittedName>
</protein>
<keyword evidence="2" id="KW-1185">Reference proteome</keyword>